<dbReference type="Proteomes" id="UP001159363">
    <property type="component" value="Chromosome 3"/>
</dbReference>
<organism evidence="2 3">
    <name type="scientific">Dryococelus australis</name>
    <dbReference type="NCBI Taxonomy" id="614101"/>
    <lineage>
        <taxon>Eukaryota</taxon>
        <taxon>Metazoa</taxon>
        <taxon>Ecdysozoa</taxon>
        <taxon>Arthropoda</taxon>
        <taxon>Hexapoda</taxon>
        <taxon>Insecta</taxon>
        <taxon>Pterygota</taxon>
        <taxon>Neoptera</taxon>
        <taxon>Polyneoptera</taxon>
        <taxon>Phasmatodea</taxon>
        <taxon>Verophasmatodea</taxon>
        <taxon>Anareolatae</taxon>
        <taxon>Phasmatidae</taxon>
        <taxon>Eurycanthinae</taxon>
        <taxon>Dryococelus</taxon>
    </lineage>
</organism>
<comment type="caution">
    <text evidence="2">The sequence shown here is derived from an EMBL/GenBank/DDBJ whole genome shotgun (WGS) entry which is preliminary data.</text>
</comment>
<proteinExistence type="predicted"/>
<sequence length="101" mass="11543">MQEERGKREIPEETRRPAATSRYDSQVRKSWSYPVGNGVLFTQVGGESKTATTKARRASKPGVDECLEFGRLLDLERYTTSEQSNEWRENPRLQAPVQGRV</sequence>
<evidence type="ECO:0000313" key="2">
    <source>
        <dbReference type="EMBL" id="KAJ8888819.1"/>
    </source>
</evidence>
<name>A0ABQ9HXL2_9NEOP</name>
<accession>A0ABQ9HXL2</accession>
<feature type="region of interest" description="Disordered" evidence="1">
    <location>
        <begin position="1"/>
        <end position="27"/>
    </location>
</feature>
<dbReference type="EMBL" id="JARBHB010000003">
    <property type="protein sequence ID" value="KAJ8888819.1"/>
    <property type="molecule type" value="Genomic_DNA"/>
</dbReference>
<evidence type="ECO:0000256" key="1">
    <source>
        <dbReference type="SAM" id="MobiDB-lite"/>
    </source>
</evidence>
<reference evidence="2 3" key="1">
    <citation type="submission" date="2023-02" db="EMBL/GenBank/DDBJ databases">
        <title>LHISI_Scaffold_Assembly.</title>
        <authorList>
            <person name="Stuart O.P."/>
            <person name="Cleave R."/>
            <person name="Magrath M.J.L."/>
            <person name="Mikheyev A.S."/>
        </authorList>
    </citation>
    <scope>NUCLEOTIDE SEQUENCE [LARGE SCALE GENOMIC DNA]</scope>
    <source>
        <strain evidence="2">Daus_M_001</strain>
        <tissue evidence="2">Leg muscle</tissue>
    </source>
</reference>
<keyword evidence="3" id="KW-1185">Reference proteome</keyword>
<feature type="region of interest" description="Disordered" evidence="1">
    <location>
        <begin position="80"/>
        <end position="101"/>
    </location>
</feature>
<protein>
    <submittedName>
        <fullName evidence="2">Uncharacterized protein</fullName>
    </submittedName>
</protein>
<feature type="compositionally biased region" description="Basic and acidic residues" evidence="1">
    <location>
        <begin position="80"/>
        <end position="91"/>
    </location>
</feature>
<evidence type="ECO:0000313" key="3">
    <source>
        <dbReference type="Proteomes" id="UP001159363"/>
    </source>
</evidence>
<feature type="compositionally biased region" description="Basic and acidic residues" evidence="1">
    <location>
        <begin position="1"/>
        <end position="16"/>
    </location>
</feature>
<gene>
    <name evidence="2" type="ORF">PR048_008313</name>
</gene>